<keyword evidence="6 10" id="KW-1133">Transmembrane helix</keyword>
<dbReference type="PANTHER" id="PTHR19139:SF283">
    <property type="entry name" value="AQUAPORIN"/>
    <property type="match status" value="1"/>
</dbReference>
<comment type="catalytic activity">
    <reaction evidence="8">
        <text>H2O(in) = H2O(out)</text>
        <dbReference type="Rhea" id="RHEA:29667"/>
        <dbReference type="ChEBI" id="CHEBI:15377"/>
    </reaction>
</comment>
<evidence type="ECO:0000256" key="8">
    <source>
        <dbReference type="ARBA" id="ARBA00034651"/>
    </source>
</evidence>
<dbReference type="PANTHER" id="PTHR19139">
    <property type="entry name" value="AQUAPORIN TRANSPORTER"/>
    <property type="match status" value="1"/>
</dbReference>
<organism evidence="11 12">
    <name type="scientific">Recurvomyces mirabilis</name>
    <dbReference type="NCBI Taxonomy" id="574656"/>
    <lineage>
        <taxon>Eukaryota</taxon>
        <taxon>Fungi</taxon>
        <taxon>Dikarya</taxon>
        <taxon>Ascomycota</taxon>
        <taxon>Pezizomycotina</taxon>
        <taxon>Dothideomycetes</taxon>
        <taxon>Dothideomycetidae</taxon>
        <taxon>Mycosphaerellales</taxon>
        <taxon>Teratosphaeriaceae</taxon>
        <taxon>Recurvomyces</taxon>
    </lineage>
</organism>
<dbReference type="SUPFAM" id="SSF81338">
    <property type="entry name" value="Aquaporin-like"/>
    <property type="match status" value="1"/>
</dbReference>
<feature type="transmembrane region" description="Helical" evidence="10">
    <location>
        <begin position="122"/>
        <end position="147"/>
    </location>
</feature>
<dbReference type="GO" id="GO:0005886">
    <property type="term" value="C:plasma membrane"/>
    <property type="evidence" value="ECO:0007669"/>
    <property type="project" value="TreeGrafter"/>
</dbReference>
<keyword evidence="12" id="KW-1185">Reference proteome</keyword>
<dbReference type="GO" id="GO:0015250">
    <property type="term" value="F:water channel activity"/>
    <property type="evidence" value="ECO:0007669"/>
    <property type="project" value="TreeGrafter"/>
</dbReference>
<keyword evidence="7 10" id="KW-0472">Membrane</keyword>
<feature type="transmembrane region" description="Helical" evidence="10">
    <location>
        <begin position="194"/>
        <end position="219"/>
    </location>
</feature>
<feature type="transmembrane region" description="Helical" evidence="10">
    <location>
        <begin position="80"/>
        <end position="101"/>
    </location>
</feature>
<name>A0AAE0WIP4_9PEZI</name>
<dbReference type="Pfam" id="PF00230">
    <property type="entry name" value="MIP"/>
    <property type="match status" value="1"/>
</dbReference>
<evidence type="ECO:0000256" key="7">
    <source>
        <dbReference type="ARBA" id="ARBA00023136"/>
    </source>
</evidence>
<feature type="transmembrane region" description="Helical" evidence="10">
    <location>
        <begin position="239"/>
        <end position="258"/>
    </location>
</feature>
<comment type="subcellular location">
    <subcellularLocation>
        <location evidence="1">Membrane</location>
        <topology evidence="1">Multi-pass membrane protein</topology>
    </subcellularLocation>
</comment>
<evidence type="ECO:0000256" key="6">
    <source>
        <dbReference type="ARBA" id="ARBA00022989"/>
    </source>
</evidence>
<evidence type="ECO:0000313" key="12">
    <source>
        <dbReference type="Proteomes" id="UP001274830"/>
    </source>
</evidence>
<evidence type="ECO:0000256" key="1">
    <source>
        <dbReference type="ARBA" id="ARBA00004141"/>
    </source>
</evidence>
<sequence length="281" mass="29846">MGDRSFSERHSASNPFFGFFGPTKDAKTVSTLQGHLVAMSGEFVGTFMFLFLAYAGHTMVVDQSPLSGAGPNGTNSATTVVYISLAYGVALLVTVWTMYRISGGLFNPAVTFGLIITGNIPLVRGVLLLPVQIIASIIAAGIISAILPGSIRTVETTLTPTMSVAQGVFLEMFLTAIFILNILMLAAEKSKDTFVAPIGIGLTLFVCEIAGVFYTGASLNPARSFGPCVVGRNFQTYHWIYWIGPLLGALVAAGYYHFVKFFNYEDANPGQDSSGGQHGGS</sequence>
<feature type="transmembrane region" description="Helical" evidence="10">
    <location>
        <begin position="36"/>
        <end position="60"/>
    </location>
</feature>
<dbReference type="FunFam" id="1.20.1080.10:FF:000014">
    <property type="entry name" value="Aquaporin 1"/>
    <property type="match status" value="1"/>
</dbReference>
<evidence type="ECO:0000313" key="11">
    <source>
        <dbReference type="EMBL" id="KAK3670793.1"/>
    </source>
</evidence>
<dbReference type="InterPro" id="IPR034294">
    <property type="entry name" value="Aquaporin_transptr"/>
</dbReference>
<dbReference type="InterPro" id="IPR023271">
    <property type="entry name" value="Aquaporin-like"/>
</dbReference>
<accession>A0AAE0WIP4</accession>
<dbReference type="AlphaFoldDB" id="A0AAE0WIP4"/>
<reference evidence="11" key="1">
    <citation type="submission" date="2023-07" db="EMBL/GenBank/DDBJ databases">
        <title>Black Yeasts Isolated from many extreme environments.</title>
        <authorList>
            <person name="Coleine C."/>
            <person name="Stajich J.E."/>
            <person name="Selbmann L."/>
        </authorList>
    </citation>
    <scope>NUCLEOTIDE SEQUENCE</scope>
    <source>
        <strain evidence="11">CCFEE 5485</strain>
    </source>
</reference>
<dbReference type="PRINTS" id="PR00783">
    <property type="entry name" value="MINTRINSICP"/>
</dbReference>
<comment type="caution">
    <text evidence="11">The sequence shown here is derived from an EMBL/GenBank/DDBJ whole genome shotgun (WGS) entry which is preliminary data.</text>
</comment>
<feature type="transmembrane region" description="Helical" evidence="10">
    <location>
        <begin position="167"/>
        <end position="187"/>
    </location>
</feature>
<gene>
    <name evidence="11" type="primary">FGAQP3_2</name>
    <name evidence="11" type="ORF">LTR78_009365</name>
</gene>
<evidence type="ECO:0000256" key="9">
    <source>
        <dbReference type="RuleBase" id="RU000477"/>
    </source>
</evidence>
<dbReference type="Gene3D" id="1.20.1080.10">
    <property type="entry name" value="Glycerol uptake facilitator protein"/>
    <property type="match status" value="1"/>
</dbReference>
<evidence type="ECO:0000256" key="10">
    <source>
        <dbReference type="SAM" id="Phobius"/>
    </source>
</evidence>
<evidence type="ECO:0000256" key="5">
    <source>
        <dbReference type="ARBA" id="ARBA00022737"/>
    </source>
</evidence>
<evidence type="ECO:0000256" key="4">
    <source>
        <dbReference type="ARBA" id="ARBA00022692"/>
    </source>
</evidence>
<comment type="similarity">
    <text evidence="2 9">Belongs to the MIP/aquaporin (TC 1.A.8) family.</text>
</comment>
<evidence type="ECO:0000256" key="3">
    <source>
        <dbReference type="ARBA" id="ARBA00022448"/>
    </source>
</evidence>
<keyword evidence="4 9" id="KW-0812">Transmembrane</keyword>
<keyword evidence="3 9" id="KW-0813">Transport</keyword>
<keyword evidence="5" id="KW-0677">Repeat</keyword>
<dbReference type="Proteomes" id="UP001274830">
    <property type="component" value="Unassembled WGS sequence"/>
</dbReference>
<dbReference type="EMBL" id="JAUTXT010000051">
    <property type="protein sequence ID" value="KAK3670793.1"/>
    <property type="molecule type" value="Genomic_DNA"/>
</dbReference>
<evidence type="ECO:0000256" key="2">
    <source>
        <dbReference type="ARBA" id="ARBA00006175"/>
    </source>
</evidence>
<protein>
    <submittedName>
        <fullName evidence="11">Aquaporin-3</fullName>
    </submittedName>
</protein>
<proteinExistence type="inferred from homology"/>
<dbReference type="InterPro" id="IPR000425">
    <property type="entry name" value="MIP"/>
</dbReference>